<reference evidence="12 13" key="1">
    <citation type="submission" date="2018-06" db="EMBL/GenBank/DDBJ databases">
        <title>Genomic Encyclopedia of Type Strains, Phase IV (KMG-IV): sequencing the most valuable type-strain genomes for metagenomic binning, comparative biology and taxonomic classification.</title>
        <authorList>
            <person name="Goeker M."/>
        </authorList>
    </citation>
    <scope>NUCLEOTIDE SEQUENCE [LARGE SCALE GENOMIC DNA]</scope>
    <source>
        <strain evidence="12 13">DSM 22112</strain>
    </source>
</reference>
<dbReference type="GO" id="GO:0030983">
    <property type="term" value="F:mismatched DNA binding"/>
    <property type="evidence" value="ECO:0007669"/>
    <property type="project" value="InterPro"/>
</dbReference>
<dbReference type="NCBIfam" id="NF003810">
    <property type="entry name" value="PRK05399.1"/>
    <property type="match status" value="1"/>
</dbReference>
<dbReference type="GO" id="GO:0005829">
    <property type="term" value="C:cytosol"/>
    <property type="evidence" value="ECO:0007669"/>
    <property type="project" value="TreeGrafter"/>
</dbReference>
<dbReference type="InterPro" id="IPR007861">
    <property type="entry name" value="DNA_mismatch_repair_MutS_clamp"/>
</dbReference>
<evidence type="ECO:0000259" key="11">
    <source>
        <dbReference type="PROSITE" id="PS00486"/>
    </source>
</evidence>
<evidence type="ECO:0000256" key="5">
    <source>
        <dbReference type="ARBA" id="ARBA00023125"/>
    </source>
</evidence>
<dbReference type="Proteomes" id="UP000253490">
    <property type="component" value="Unassembled WGS sequence"/>
</dbReference>
<keyword evidence="13" id="KW-1185">Reference proteome</keyword>
<dbReference type="SUPFAM" id="SSF48334">
    <property type="entry name" value="DNA repair protein MutS, domain III"/>
    <property type="match status" value="1"/>
</dbReference>
<dbReference type="FunFam" id="3.40.50.300:FF:001579">
    <property type="entry name" value="DNA mismatch repair protein MutS"/>
    <property type="match status" value="1"/>
</dbReference>
<dbReference type="InterPro" id="IPR007695">
    <property type="entry name" value="DNA_mismatch_repair_MutS-lik_N"/>
</dbReference>
<evidence type="ECO:0000256" key="10">
    <source>
        <dbReference type="SAM" id="Coils"/>
    </source>
</evidence>
<feature type="coiled-coil region" evidence="10">
    <location>
        <begin position="507"/>
        <end position="534"/>
    </location>
</feature>
<dbReference type="InterPro" id="IPR007860">
    <property type="entry name" value="DNA_mmatch_repair_MutS_con_dom"/>
</dbReference>
<dbReference type="Gene3D" id="1.10.1420.10">
    <property type="match status" value="2"/>
</dbReference>
<dbReference type="CDD" id="cd03284">
    <property type="entry name" value="ABC_MutS1"/>
    <property type="match status" value="1"/>
</dbReference>
<dbReference type="FunFam" id="3.40.1170.10:FF:000001">
    <property type="entry name" value="DNA mismatch repair protein MutS"/>
    <property type="match status" value="1"/>
</dbReference>
<dbReference type="SUPFAM" id="SSF52540">
    <property type="entry name" value="P-loop containing nucleoside triphosphate hydrolases"/>
    <property type="match status" value="1"/>
</dbReference>
<evidence type="ECO:0000256" key="8">
    <source>
        <dbReference type="NCBIfam" id="TIGR01070"/>
    </source>
</evidence>
<dbReference type="Pfam" id="PF00488">
    <property type="entry name" value="MutS_V"/>
    <property type="match status" value="1"/>
</dbReference>
<dbReference type="GO" id="GO:0140664">
    <property type="term" value="F:ATP-dependent DNA damage sensor activity"/>
    <property type="evidence" value="ECO:0007669"/>
    <property type="project" value="InterPro"/>
</dbReference>
<accession>A0A366I2U4</accession>
<dbReference type="Pfam" id="PF05188">
    <property type="entry name" value="MutS_II"/>
    <property type="match status" value="1"/>
</dbReference>
<feature type="binding site" evidence="7">
    <location>
        <begin position="624"/>
        <end position="631"/>
    </location>
    <ligand>
        <name>ATP</name>
        <dbReference type="ChEBI" id="CHEBI:30616"/>
    </ligand>
</feature>
<dbReference type="InterPro" id="IPR000432">
    <property type="entry name" value="DNA_mismatch_repair_MutS_C"/>
</dbReference>
<name>A0A366I2U4_9FIRM</name>
<dbReference type="SMART" id="SM00533">
    <property type="entry name" value="MUTSd"/>
    <property type="match status" value="1"/>
</dbReference>
<dbReference type="NCBIfam" id="TIGR01070">
    <property type="entry name" value="mutS1"/>
    <property type="match status" value="1"/>
</dbReference>
<feature type="domain" description="DNA mismatch repair proteins mutS family" evidence="11">
    <location>
        <begin position="698"/>
        <end position="714"/>
    </location>
</feature>
<dbReference type="RefSeq" id="WP_113921118.1">
    <property type="nucleotide sequence ID" value="NZ_QNRX01000013.1"/>
</dbReference>
<evidence type="ECO:0000256" key="3">
    <source>
        <dbReference type="ARBA" id="ARBA00022763"/>
    </source>
</evidence>
<evidence type="ECO:0000313" key="13">
    <source>
        <dbReference type="Proteomes" id="UP000253490"/>
    </source>
</evidence>
<dbReference type="SUPFAM" id="SSF53150">
    <property type="entry name" value="DNA repair protein MutS, domain II"/>
    <property type="match status" value="1"/>
</dbReference>
<dbReference type="HAMAP" id="MF_00096">
    <property type="entry name" value="MutS"/>
    <property type="match status" value="1"/>
</dbReference>
<evidence type="ECO:0000256" key="9">
    <source>
        <dbReference type="RuleBase" id="RU003756"/>
    </source>
</evidence>
<evidence type="ECO:0000256" key="6">
    <source>
        <dbReference type="ARBA" id="ARBA00023204"/>
    </source>
</evidence>
<dbReference type="InterPro" id="IPR017261">
    <property type="entry name" value="DNA_mismatch_repair_MutS/MSH"/>
</dbReference>
<gene>
    <name evidence="7" type="primary">mutS</name>
    <name evidence="12" type="ORF">DES36_11361</name>
</gene>
<evidence type="ECO:0000256" key="7">
    <source>
        <dbReference type="HAMAP-Rule" id="MF_00096"/>
    </source>
</evidence>
<dbReference type="GO" id="GO:0006298">
    <property type="term" value="P:mismatch repair"/>
    <property type="evidence" value="ECO:0007669"/>
    <property type="project" value="UniProtKB-UniRule"/>
</dbReference>
<protein>
    <recommendedName>
        <fullName evidence="7 8">DNA mismatch repair protein MutS</fullName>
    </recommendedName>
</protein>
<dbReference type="Gene3D" id="3.30.420.110">
    <property type="entry name" value="MutS, connector domain"/>
    <property type="match status" value="1"/>
</dbReference>
<dbReference type="InterPro" id="IPR036187">
    <property type="entry name" value="DNA_mismatch_repair_MutS_sf"/>
</dbReference>
<dbReference type="Pfam" id="PF05190">
    <property type="entry name" value="MutS_IV"/>
    <property type="match status" value="1"/>
</dbReference>
<dbReference type="PIRSF" id="PIRSF037677">
    <property type="entry name" value="DNA_mis_repair_Msh6"/>
    <property type="match status" value="1"/>
</dbReference>
<dbReference type="InterPro" id="IPR007696">
    <property type="entry name" value="DNA_mismatch_repair_MutS_core"/>
</dbReference>
<dbReference type="FunFam" id="1.10.1420.10:FF:000007">
    <property type="entry name" value="DNA mismatch repair protein MutS"/>
    <property type="match status" value="1"/>
</dbReference>
<comment type="caution">
    <text evidence="12">The sequence shown here is derived from an EMBL/GenBank/DDBJ whole genome shotgun (WGS) entry which is preliminary data.</text>
</comment>
<dbReference type="InterPro" id="IPR036678">
    <property type="entry name" value="MutS_con_dom_sf"/>
</dbReference>
<keyword evidence="5 7" id="KW-0238">DNA-binding</keyword>
<dbReference type="SUPFAM" id="SSF55271">
    <property type="entry name" value="DNA repair protein MutS, domain I"/>
    <property type="match status" value="1"/>
</dbReference>
<keyword evidence="3 7" id="KW-0227">DNA damage</keyword>
<dbReference type="SMART" id="SM00534">
    <property type="entry name" value="MUTSac"/>
    <property type="match status" value="1"/>
</dbReference>
<dbReference type="InterPro" id="IPR005748">
    <property type="entry name" value="DNA_mismatch_repair_MutS"/>
</dbReference>
<dbReference type="Gene3D" id="3.40.50.300">
    <property type="entry name" value="P-loop containing nucleotide triphosphate hydrolases"/>
    <property type="match status" value="1"/>
</dbReference>
<keyword evidence="10" id="KW-0175">Coiled coil</keyword>
<sequence length="870" mass="99188">MAGLTPMMQQYLEIHEQVKDAILFFRLGDFYEMFFDDAITASRELEITLTGKDCGLEERAPMCGVPYHASENYIAKLIEKGYKVAICEQVEDPKQAKGLVKREIVRVISPGTVNDGKLLQGKNNNFLMSIYYNMTDFGIGIVDVSTGEFRTSQVIRAKNPKEKLLDEIAKYKPSEMIVNTVLFKDKWLMENIEKRFDSYVNILQNKYFNLESSKDIIKEQFSVYSMTGLGIEADEYSIRASGALLTYLQETQMRALSHIDKLQRYVVDEYMAMDLSTRRNLELTENMRTNDKKGSLLEVLDKTQTSMGGRKLKDWIHQPIIDVENINYRLDAVGAILEDVSLQLKLEKDLKNIYDLERLISKISFGNCNGRDFLSLKNSLSMIPSLKETLSSLDSDYLQKLNTQLDTLEDIRDLIEKSIHPEPPISVKEGNIIRSGYNEEVDYYREINVSGKDFILNLENAEKEKTGIKSLKIKFNKVFGYYIEVTKTNLDLVPENYIRKQTLANAERYYTEELKDIESKILNAEEKVIDLEYDIFQEIRNIVLESVQRVKKSAEIISIVDVLFSFAKVSYENNYVKPIVYSGDEILIYEGRHPVVENMMDKKDFVPNSVSLDCNDNRMLLITGPNMAGKSTFIRQVAIITLMAQIGCYVPAEKAKIGVVDRIFTRVGASDDLALGQSTFMVEMSEVSNILKNATHNSLIILDEIGRGTSTFDGLSIAWSVAEYIHDKEIIGGKALFATHYHELTQLEALLEGVKNYCIKVQENQDGVIFLRKIIPGSADQSYGIEVAKLAGLPEQVITRAREILMGLESSEDAKVPPRKTKEPQHPKAEVNLFNYQDKQIIEDLKALPIEDMSPIEVMNYVYNLRKKIN</sequence>
<keyword evidence="6 7" id="KW-0234">DNA repair</keyword>
<dbReference type="InterPro" id="IPR027417">
    <property type="entry name" value="P-loop_NTPase"/>
</dbReference>
<dbReference type="AlphaFoldDB" id="A0A366I2U4"/>
<dbReference type="PANTHER" id="PTHR11361">
    <property type="entry name" value="DNA MISMATCH REPAIR PROTEIN MUTS FAMILY MEMBER"/>
    <property type="match status" value="1"/>
</dbReference>
<keyword evidence="4 7" id="KW-0067">ATP-binding</keyword>
<dbReference type="OrthoDB" id="9802448at2"/>
<dbReference type="Gene3D" id="3.40.1170.10">
    <property type="entry name" value="DNA repair protein MutS, domain I"/>
    <property type="match status" value="1"/>
</dbReference>
<evidence type="ECO:0000313" key="12">
    <source>
        <dbReference type="EMBL" id="RBP61843.1"/>
    </source>
</evidence>
<evidence type="ECO:0000256" key="2">
    <source>
        <dbReference type="ARBA" id="ARBA00022741"/>
    </source>
</evidence>
<dbReference type="PANTHER" id="PTHR11361:SF34">
    <property type="entry name" value="DNA MISMATCH REPAIR PROTEIN MSH1, MITOCHONDRIAL"/>
    <property type="match status" value="1"/>
</dbReference>
<dbReference type="PROSITE" id="PS00486">
    <property type="entry name" value="DNA_MISMATCH_REPAIR_2"/>
    <property type="match status" value="1"/>
</dbReference>
<dbReference type="InterPro" id="IPR016151">
    <property type="entry name" value="DNA_mismatch_repair_MutS_N"/>
</dbReference>
<comment type="function">
    <text evidence="7">This protein is involved in the repair of mismatches in DNA. It is possible that it carries out the mismatch recognition step. This protein has a weak ATPase activity.</text>
</comment>
<proteinExistence type="inferred from homology"/>
<keyword evidence="2 7" id="KW-0547">Nucleotide-binding</keyword>
<dbReference type="EMBL" id="QNRX01000013">
    <property type="protein sequence ID" value="RBP61843.1"/>
    <property type="molecule type" value="Genomic_DNA"/>
</dbReference>
<evidence type="ECO:0000256" key="1">
    <source>
        <dbReference type="ARBA" id="ARBA00006271"/>
    </source>
</evidence>
<evidence type="ECO:0000256" key="4">
    <source>
        <dbReference type="ARBA" id="ARBA00022840"/>
    </source>
</evidence>
<dbReference type="Pfam" id="PF01624">
    <property type="entry name" value="MutS_I"/>
    <property type="match status" value="1"/>
</dbReference>
<dbReference type="InterPro" id="IPR045076">
    <property type="entry name" value="MutS"/>
</dbReference>
<organism evidence="12 13">
    <name type="scientific">Alkalibaculum bacchi</name>
    <dbReference type="NCBI Taxonomy" id="645887"/>
    <lineage>
        <taxon>Bacteria</taxon>
        <taxon>Bacillati</taxon>
        <taxon>Bacillota</taxon>
        <taxon>Clostridia</taxon>
        <taxon>Eubacteriales</taxon>
        <taxon>Eubacteriaceae</taxon>
        <taxon>Alkalibaculum</taxon>
    </lineage>
</organism>
<dbReference type="GO" id="GO:0005524">
    <property type="term" value="F:ATP binding"/>
    <property type="evidence" value="ECO:0007669"/>
    <property type="project" value="UniProtKB-UniRule"/>
</dbReference>
<dbReference type="Pfam" id="PF05192">
    <property type="entry name" value="MutS_III"/>
    <property type="match status" value="1"/>
</dbReference>
<dbReference type="GO" id="GO:0003684">
    <property type="term" value="F:damaged DNA binding"/>
    <property type="evidence" value="ECO:0007669"/>
    <property type="project" value="UniProtKB-UniRule"/>
</dbReference>
<comment type="similarity">
    <text evidence="1 7 9">Belongs to the DNA mismatch repair MutS family.</text>
</comment>